<keyword evidence="2" id="KW-1185">Reference proteome</keyword>
<name>A0A8H6CEI8_9LECA</name>
<dbReference type="RefSeq" id="XP_037151355.1">
    <property type="nucleotide sequence ID" value="XM_037292816.1"/>
</dbReference>
<dbReference type="EMBL" id="JACCJB010000013">
    <property type="protein sequence ID" value="KAF6221920.1"/>
    <property type="molecule type" value="Genomic_DNA"/>
</dbReference>
<proteinExistence type="predicted"/>
<protein>
    <submittedName>
        <fullName evidence="1">Uncharacterized protein</fullName>
    </submittedName>
</protein>
<dbReference type="AlphaFoldDB" id="A0A8H6CEI8"/>
<dbReference type="Proteomes" id="UP000593566">
    <property type="component" value="Unassembled WGS sequence"/>
</dbReference>
<organism evidence="1 2">
    <name type="scientific">Letharia lupina</name>
    <dbReference type="NCBI Taxonomy" id="560253"/>
    <lineage>
        <taxon>Eukaryota</taxon>
        <taxon>Fungi</taxon>
        <taxon>Dikarya</taxon>
        <taxon>Ascomycota</taxon>
        <taxon>Pezizomycotina</taxon>
        <taxon>Lecanoromycetes</taxon>
        <taxon>OSLEUM clade</taxon>
        <taxon>Lecanoromycetidae</taxon>
        <taxon>Lecanorales</taxon>
        <taxon>Lecanorineae</taxon>
        <taxon>Parmeliaceae</taxon>
        <taxon>Letharia</taxon>
    </lineage>
</organism>
<reference evidence="1 2" key="1">
    <citation type="journal article" date="2020" name="Genomics">
        <title>Complete, high-quality genomes from long-read metagenomic sequencing of two wolf lichen thalli reveals enigmatic genome architecture.</title>
        <authorList>
            <person name="McKenzie S.K."/>
            <person name="Walston R.F."/>
            <person name="Allen J.L."/>
        </authorList>
    </citation>
    <scope>NUCLEOTIDE SEQUENCE [LARGE SCALE GENOMIC DNA]</scope>
    <source>
        <strain evidence="1">WasteWater1</strain>
    </source>
</reference>
<gene>
    <name evidence="1" type="ORF">HO133_001888</name>
</gene>
<evidence type="ECO:0000313" key="2">
    <source>
        <dbReference type="Proteomes" id="UP000593566"/>
    </source>
</evidence>
<dbReference type="GeneID" id="59330302"/>
<accession>A0A8H6CEI8</accession>
<sequence length="268" mass="29411">MSPSTQNVTITVAQGTSNHGNPKLLCSLSKWTDIATFFLANSVAHAATVKSVPGEPALSSCLALVFVLLFPASDIRRGLSAIYQSAVLANTPLKTAATAKALCMVVRTIDWRPQTGDVVEVLDYMGPREVEKFIKHKSDFVFKTTKGKKFVDGDDWDWTRIDHVPAQILSRSEKLHFMLFKFYSYQKPRRKEKEQESSNVPALVARGVGVGPDSVTKGDFRKLSGLPRSTFGAKDRKVHGVWQLPEEYALCVVPSGAEGDEPPCGGKQ</sequence>
<comment type="caution">
    <text evidence="1">The sequence shown here is derived from an EMBL/GenBank/DDBJ whole genome shotgun (WGS) entry which is preliminary data.</text>
</comment>
<evidence type="ECO:0000313" key="1">
    <source>
        <dbReference type="EMBL" id="KAF6221920.1"/>
    </source>
</evidence>